<evidence type="ECO:0000259" key="3">
    <source>
        <dbReference type="Pfam" id="PF14219"/>
    </source>
</evidence>
<dbReference type="OrthoDB" id="4774087at2"/>
<evidence type="ECO:0000313" key="4">
    <source>
        <dbReference type="EMBL" id="PYE18552.1"/>
    </source>
</evidence>
<keyword evidence="2" id="KW-0472">Membrane</keyword>
<gene>
    <name evidence="4" type="ORF">DFR67_104131</name>
</gene>
<reference evidence="4 5" key="1">
    <citation type="submission" date="2018-06" db="EMBL/GenBank/DDBJ databases">
        <title>Genomic Encyclopedia of Type Strains, Phase IV (KMG-IV): sequencing the most valuable type-strain genomes for metagenomic binning, comparative biology and taxonomic classification.</title>
        <authorList>
            <person name="Goeker M."/>
        </authorList>
    </citation>
    <scope>NUCLEOTIDE SEQUENCE [LARGE SCALE GENOMIC DNA]</scope>
    <source>
        <strain evidence="4 5">DSM 45521</strain>
    </source>
</reference>
<dbReference type="EMBL" id="QJSP01000004">
    <property type="protein sequence ID" value="PYE18552.1"/>
    <property type="molecule type" value="Genomic_DNA"/>
</dbReference>
<feature type="compositionally biased region" description="Basic and acidic residues" evidence="1">
    <location>
        <begin position="84"/>
        <end position="100"/>
    </location>
</feature>
<feature type="domain" description="DUF4328" evidence="3">
    <location>
        <begin position="169"/>
        <end position="312"/>
    </location>
</feature>
<proteinExistence type="predicted"/>
<evidence type="ECO:0000256" key="2">
    <source>
        <dbReference type="SAM" id="Phobius"/>
    </source>
</evidence>
<keyword evidence="2" id="KW-1133">Transmembrane helix</keyword>
<protein>
    <submittedName>
        <fullName evidence="4">Uncharacterized protein DUF4328</fullName>
    </submittedName>
</protein>
<feature type="region of interest" description="Disordered" evidence="1">
    <location>
        <begin position="40"/>
        <end position="112"/>
    </location>
</feature>
<comment type="caution">
    <text evidence="4">The sequence shown here is derived from an EMBL/GenBank/DDBJ whole genome shotgun (WGS) entry which is preliminary data.</text>
</comment>
<feature type="transmembrane region" description="Helical" evidence="2">
    <location>
        <begin position="256"/>
        <end position="277"/>
    </location>
</feature>
<name>A0A318RP05_WILLI</name>
<keyword evidence="5" id="KW-1185">Reference proteome</keyword>
<dbReference type="InterPro" id="IPR025565">
    <property type="entry name" value="DUF4328"/>
</dbReference>
<feature type="transmembrane region" description="Helical" evidence="2">
    <location>
        <begin position="132"/>
        <end position="154"/>
    </location>
</feature>
<organism evidence="4 5">
    <name type="scientific">Williamsia limnetica</name>
    <dbReference type="NCBI Taxonomy" id="882452"/>
    <lineage>
        <taxon>Bacteria</taxon>
        <taxon>Bacillati</taxon>
        <taxon>Actinomycetota</taxon>
        <taxon>Actinomycetes</taxon>
        <taxon>Mycobacteriales</taxon>
        <taxon>Nocardiaceae</taxon>
        <taxon>Williamsia</taxon>
    </lineage>
</organism>
<feature type="transmembrane region" description="Helical" evidence="2">
    <location>
        <begin position="289"/>
        <end position="310"/>
    </location>
</feature>
<dbReference type="Proteomes" id="UP000247591">
    <property type="component" value="Unassembled WGS sequence"/>
</dbReference>
<feature type="transmembrane region" description="Helical" evidence="2">
    <location>
        <begin position="174"/>
        <end position="197"/>
    </location>
</feature>
<keyword evidence="2" id="KW-0812">Transmembrane</keyword>
<dbReference type="AlphaFoldDB" id="A0A318RP05"/>
<accession>A0A318RP05</accession>
<evidence type="ECO:0000313" key="5">
    <source>
        <dbReference type="Proteomes" id="UP000247591"/>
    </source>
</evidence>
<feature type="compositionally biased region" description="Low complexity" evidence="1">
    <location>
        <begin position="53"/>
        <end position="65"/>
    </location>
</feature>
<dbReference type="Pfam" id="PF14219">
    <property type="entry name" value="DUF4328"/>
    <property type="match status" value="1"/>
</dbReference>
<sequence length="330" mass="36494">MGRPHCPRCGGPLTPLDAYGRVAQPVRPMAPPMPRAMANNMYVPPRTPPPRSAAPSRPAGVPARSGRARVRWVALRPPSARPRPRVDVDAQDRPTPRYERNPGWGLRDLPPVEPAEPQRSLLERLRDALPNLLLAAAGVLVLAAAAEAWIYALLVVNLEDPISRPMQVAAETAVWSTGLAAVALMVACLGGVAGWLIDERRAAYSDHEEVDPRSRRQLMIGLWVPVLNLLWPVAFFRELLERRDDLLPVHTRKRLWWLWSGWLCVNVLVAVGVMVRIFSESLVWQANAVVLVIISNLVSAAFAGGLWWTITRLFARDAPAATPTRWLAAV</sequence>
<evidence type="ECO:0000256" key="1">
    <source>
        <dbReference type="SAM" id="MobiDB-lite"/>
    </source>
</evidence>
<feature type="transmembrane region" description="Helical" evidence="2">
    <location>
        <begin position="218"/>
        <end position="236"/>
    </location>
</feature>